<dbReference type="InterPro" id="IPR013325">
    <property type="entry name" value="RNA_pol_sigma_r2"/>
</dbReference>
<organism evidence="9 10">
    <name type="scientific">Gryllotalpicola daejeonensis</name>
    <dbReference type="NCBI Taxonomy" id="993087"/>
    <lineage>
        <taxon>Bacteria</taxon>
        <taxon>Bacillati</taxon>
        <taxon>Actinomycetota</taxon>
        <taxon>Actinomycetes</taxon>
        <taxon>Micrococcales</taxon>
        <taxon>Microbacteriaceae</taxon>
        <taxon>Gryllotalpicola</taxon>
    </lineage>
</organism>
<dbReference type="Pfam" id="PF04545">
    <property type="entry name" value="Sigma70_r4"/>
    <property type="match status" value="1"/>
</dbReference>
<accession>A0ABP7ZDU8</accession>
<keyword evidence="5" id="KW-0804">Transcription</keyword>
<reference evidence="9" key="1">
    <citation type="journal article" date="2014" name="Int. J. Syst. Evol. Microbiol.">
        <title>Complete genome of a new Firmicutes species belonging to the dominant human colonic microbiota ('Ruminococcus bicirculans') reveals two chromosomes and a selective capacity to utilize plant glucans.</title>
        <authorList>
            <consortium name="NISC Comparative Sequencing Program"/>
            <person name="Wegmann U."/>
            <person name="Louis P."/>
            <person name="Goesmann A."/>
            <person name="Henrissat B."/>
            <person name="Duncan S.H."/>
            <person name="Flint H.J."/>
        </authorList>
    </citation>
    <scope>NUCLEOTIDE SEQUENCE</scope>
    <source>
        <strain evidence="9">JCM 17590</strain>
    </source>
</reference>
<protein>
    <submittedName>
        <fullName evidence="9">Sigma-70 family RNA polymerase sigma factor</fullName>
    </submittedName>
</protein>
<dbReference type="Gene3D" id="1.10.1740.10">
    <property type="match status" value="1"/>
</dbReference>
<feature type="compositionally biased region" description="Acidic residues" evidence="6">
    <location>
        <begin position="183"/>
        <end position="193"/>
    </location>
</feature>
<evidence type="ECO:0000256" key="1">
    <source>
        <dbReference type="ARBA" id="ARBA00010641"/>
    </source>
</evidence>
<evidence type="ECO:0000256" key="3">
    <source>
        <dbReference type="ARBA" id="ARBA00023082"/>
    </source>
</evidence>
<comment type="similarity">
    <text evidence="1">Belongs to the sigma-70 factor family. ECF subfamily.</text>
</comment>
<dbReference type="InterPro" id="IPR036388">
    <property type="entry name" value="WH-like_DNA-bd_sf"/>
</dbReference>
<keyword evidence="3" id="KW-0731">Sigma factor</keyword>
<keyword evidence="4" id="KW-0238">DNA-binding</keyword>
<evidence type="ECO:0000256" key="2">
    <source>
        <dbReference type="ARBA" id="ARBA00023015"/>
    </source>
</evidence>
<evidence type="ECO:0000313" key="10">
    <source>
        <dbReference type="Proteomes" id="UP001415169"/>
    </source>
</evidence>
<keyword evidence="10" id="KW-1185">Reference proteome</keyword>
<dbReference type="Pfam" id="PF04542">
    <property type="entry name" value="Sigma70_r2"/>
    <property type="match status" value="1"/>
</dbReference>
<feature type="domain" description="RNA polymerase sigma-70 region 2" evidence="7">
    <location>
        <begin position="29"/>
        <end position="96"/>
    </location>
</feature>
<dbReference type="InterPro" id="IPR013324">
    <property type="entry name" value="RNA_pol_sigma_r3/r4-like"/>
</dbReference>
<evidence type="ECO:0000256" key="6">
    <source>
        <dbReference type="SAM" id="MobiDB-lite"/>
    </source>
</evidence>
<dbReference type="SUPFAM" id="SSF88946">
    <property type="entry name" value="Sigma2 domain of RNA polymerase sigma factors"/>
    <property type="match status" value="1"/>
</dbReference>
<dbReference type="SUPFAM" id="SSF88659">
    <property type="entry name" value="Sigma3 and sigma4 domains of RNA polymerase sigma factors"/>
    <property type="match status" value="1"/>
</dbReference>
<dbReference type="EMBL" id="BAABBV010000001">
    <property type="protein sequence ID" value="GAA4154524.1"/>
    <property type="molecule type" value="Genomic_DNA"/>
</dbReference>
<evidence type="ECO:0000256" key="5">
    <source>
        <dbReference type="ARBA" id="ARBA00023163"/>
    </source>
</evidence>
<proteinExistence type="inferred from homology"/>
<evidence type="ECO:0000313" key="9">
    <source>
        <dbReference type="EMBL" id="GAA4154524.1"/>
    </source>
</evidence>
<dbReference type="InterPro" id="IPR007630">
    <property type="entry name" value="RNA_pol_sigma70_r4"/>
</dbReference>
<feature type="domain" description="RNA polymerase sigma-70 region 4" evidence="8">
    <location>
        <begin position="132"/>
        <end position="180"/>
    </location>
</feature>
<dbReference type="Gene3D" id="1.10.10.10">
    <property type="entry name" value="Winged helix-like DNA-binding domain superfamily/Winged helix DNA-binding domain"/>
    <property type="match status" value="1"/>
</dbReference>
<name>A0ABP7ZDU8_9MICO</name>
<dbReference type="NCBIfam" id="TIGR02937">
    <property type="entry name" value="sigma70-ECF"/>
    <property type="match status" value="1"/>
</dbReference>
<dbReference type="PANTHER" id="PTHR43133:SF58">
    <property type="entry name" value="ECF RNA POLYMERASE SIGMA FACTOR SIGD"/>
    <property type="match status" value="1"/>
</dbReference>
<dbReference type="Proteomes" id="UP001415169">
    <property type="component" value="Unassembled WGS sequence"/>
</dbReference>
<dbReference type="RefSeq" id="WP_344789898.1">
    <property type="nucleotide sequence ID" value="NZ_BAABBV010000001.1"/>
</dbReference>
<dbReference type="InterPro" id="IPR007627">
    <property type="entry name" value="RNA_pol_sigma70_r2"/>
</dbReference>
<dbReference type="PANTHER" id="PTHR43133">
    <property type="entry name" value="RNA POLYMERASE ECF-TYPE SIGMA FACTO"/>
    <property type="match status" value="1"/>
</dbReference>
<feature type="region of interest" description="Disordered" evidence="6">
    <location>
        <begin position="181"/>
        <end position="200"/>
    </location>
</feature>
<keyword evidence="2" id="KW-0805">Transcription regulation</keyword>
<dbReference type="InterPro" id="IPR014284">
    <property type="entry name" value="RNA_pol_sigma-70_dom"/>
</dbReference>
<evidence type="ECO:0000259" key="8">
    <source>
        <dbReference type="Pfam" id="PF04545"/>
    </source>
</evidence>
<reference evidence="9" key="2">
    <citation type="submission" date="2023-12" db="EMBL/GenBank/DDBJ databases">
        <authorList>
            <person name="Sun Q."/>
            <person name="Inoue M."/>
        </authorList>
    </citation>
    <scope>NUCLEOTIDE SEQUENCE</scope>
    <source>
        <strain evidence="9">JCM 17590</strain>
    </source>
</reference>
<gene>
    <name evidence="9" type="ORF">GCM10022286_02240</name>
</gene>
<dbReference type="CDD" id="cd06171">
    <property type="entry name" value="Sigma70_r4"/>
    <property type="match status" value="1"/>
</dbReference>
<sequence length="200" mass="21551">MRRADGGDELSGLVGRAQAGDPAAVSDVIRQVRGRIFRYAMARIGTREEAEDVTQETCVALADALPRFDGDAGRFTSFVFGIASNKVLMSQRARGRRPEVPVADIPEATSVSPGPLERAEREDELRGLLARLESLPDRHRDVLLLRVVGELSAEEVGEALGTSAANVRVIQHRALSTLRAEISESDDATDNATDDSAKGE</sequence>
<comment type="caution">
    <text evidence="9">The sequence shown here is derived from an EMBL/GenBank/DDBJ whole genome shotgun (WGS) entry which is preliminary data.</text>
</comment>
<evidence type="ECO:0000259" key="7">
    <source>
        <dbReference type="Pfam" id="PF04542"/>
    </source>
</evidence>
<evidence type="ECO:0000256" key="4">
    <source>
        <dbReference type="ARBA" id="ARBA00023125"/>
    </source>
</evidence>
<dbReference type="InterPro" id="IPR039425">
    <property type="entry name" value="RNA_pol_sigma-70-like"/>
</dbReference>